<feature type="region of interest" description="Disordered" evidence="1">
    <location>
        <begin position="347"/>
        <end position="374"/>
    </location>
</feature>
<organism evidence="4 5">
    <name type="scientific">Ornithinimicrobium tianjinense</name>
    <dbReference type="NCBI Taxonomy" id="1195761"/>
    <lineage>
        <taxon>Bacteria</taxon>
        <taxon>Bacillati</taxon>
        <taxon>Actinomycetota</taxon>
        <taxon>Actinomycetes</taxon>
        <taxon>Micrococcales</taxon>
        <taxon>Ornithinimicrobiaceae</taxon>
        <taxon>Ornithinimicrobium</taxon>
    </lineage>
</organism>
<evidence type="ECO:0000313" key="5">
    <source>
        <dbReference type="Proteomes" id="UP000605670"/>
    </source>
</evidence>
<evidence type="ECO:0008006" key="6">
    <source>
        <dbReference type="Google" id="ProtNLM"/>
    </source>
</evidence>
<evidence type="ECO:0000259" key="3">
    <source>
        <dbReference type="Pfam" id="PF23771"/>
    </source>
</evidence>
<dbReference type="Pfam" id="PF10979">
    <property type="entry name" value="DUF2786"/>
    <property type="match status" value="1"/>
</dbReference>
<name>A0A917BUT5_9MICO</name>
<accession>A0A917BUT5</accession>
<dbReference type="InterPro" id="IPR055592">
    <property type="entry name" value="DUF7168"/>
</dbReference>
<evidence type="ECO:0000313" key="4">
    <source>
        <dbReference type="EMBL" id="GGF59451.1"/>
    </source>
</evidence>
<dbReference type="Proteomes" id="UP000605670">
    <property type="component" value="Unassembled WGS sequence"/>
</dbReference>
<proteinExistence type="predicted"/>
<dbReference type="RefSeq" id="WP_188432026.1">
    <property type="nucleotide sequence ID" value="NZ_BAABKH010000001.1"/>
</dbReference>
<reference evidence="4" key="2">
    <citation type="submission" date="2020-09" db="EMBL/GenBank/DDBJ databases">
        <authorList>
            <person name="Sun Q."/>
            <person name="Zhou Y."/>
        </authorList>
    </citation>
    <scope>NUCLEOTIDE SEQUENCE</scope>
    <source>
        <strain evidence="4">CGMCC 1.12160</strain>
    </source>
</reference>
<evidence type="ECO:0000256" key="1">
    <source>
        <dbReference type="SAM" id="MobiDB-lite"/>
    </source>
</evidence>
<reference evidence="4" key="1">
    <citation type="journal article" date="2014" name="Int. J. Syst. Evol. Microbiol.">
        <title>Complete genome sequence of Corynebacterium casei LMG S-19264T (=DSM 44701T), isolated from a smear-ripened cheese.</title>
        <authorList>
            <consortium name="US DOE Joint Genome Institute (JGI-PGF)"/>
            <person name="Walter F."/>
            <person name="Albersmeier A."/>
            <person name="Kalinowski J."/>
            <person name="Ruckert C."/>
        </authorList>
    </citation>
    <scope>NUCLEOTIDE SEQUENCE</scope>
    <source>
        <strain evidence="4">CGMCC 1.12160</strain>
    </source>
</reference>
<keyword evidence="5" id="KW-1185">Reference proteome</keyword>
<feature type="domain" description="DUF2786" evidence="2">
    <location>
        <begin position="191"/>
        <end position="230"/>
    </location>
</feature>
<sequence>MEGVGETGTASVADEAAGLVQRMLSRARSGWGRPAARTAMDTARELETVHDPALRGAVTMLLAEALARAITSAWSRGWQPADLERAARREHKDAIVLALADGIRAELATYARATVEPRWWEQVDELPTQPSVPGRRLGQDNPVRAWQETSAATLTALVLVERLPRITVLGALPGEHQHARPAREDSEVDDRLLSKVRRLLAQAEGTPYEAEAEAFTEAAQKLMARHRIDRAMLESRDPERTDRRPDAVRIGVDRPYESPKMHLLHQICTANRCRSVWSQPAGFATVIGFESDRRAVELLYTSLLVQATSAMQREGELSGERSRSRGFRSSFLLGFATRIGQRLQEASRAEEAHAAQEIAGGSSRGTVEGEESRGIPAPGLELVLQRRDVAVKERTRELFPVLKSTRARQVSDYGGFMQGRAAADRADLGTSGRIDGRAS</sequence>
<dbReference type="Pfam" id="PF23771">
    <property type="entry name" value="DUF7168"/>
    <property type="match status" value="1"/>
</dbReference>
<feature type="domain" description="DUF7168" evidence="3">
    <location>
        <begin position="257"/>
        <end position="357"/>
    </location>
</feature>
<gene>
    <name evidence="4" type="ORF">GCM10011366_29130</name>
</gene>
<evidence type="ECO:0000259" key="2">
    <source>
        <dbReference type="Pfam" id="PF10979"/>
    </source>
</evidence>
<dbReference type="AlphaFoldDB" id="A0A917BUT5"/>
<comment type="caution">
    <text evidence="4">The sequence shown here is derived from an EMBL/GenBank/DDBJ whole genome shotgun (WGS) entry which is preliminary data.</text>
</comment>
<dbReference type="EMBL" id="BMEM01000006">
    <property type="protein sequence ID" value="GGF59451.1"/>
    <property type="molecule type" value="Genomic_DNA"/>
</dbReference>
<dbReference type="InterPro" id="IPR024498">
    <property type="entry name" value="DUF2786"/>
</dbReference>
<protein>
    <recommendedName>
        <fullName evidence="6">DUF2786 domain-containing protein</fullName>
    </recommendedName>
</protein>